<dbReference type="InterPro" id="IPR050078">
    <property type="entry name" value="Ribosomal_L11_MeTrfase_PrmA"/>
</dbReference>
<keyword evidence="1 3" id="KW-0489">Methyltransferase</keyword>
<name>A0A917V584_9HYPH</name>
<keyword evidence="2" id="KW-0808">Transferase</keyword>
<dbReference type="GO" id="GO:0005840">
    <property type="term" value="C:ribosome"/>
    <property type="evidence" value="ECO:0007669"/>
    <property type="project" value="UniProtKB-KW"/>
</dbReference>
<accession>A0A917V584</accession>
<dbReference type="Gene3D" id="3.40.50.150">
    <property type="entry name" value="Vaccinia Virus protein VP39"/>
    <property type="match status" value="1"/>
</dbReference>
<evidence type="ECO:0000256" key="2">
    <source>
        <dbReference type="ARBA" id="ARBA00022679"/>
    </source>
</evidence>
<dbReference type="AlphaFoldDB" id="A0A917V584"/>
<evidence type="ECO:0000313" key="3">
    <source>
        <dbReference type="EMBL" id="GGK39492.1"/>
    </source>
</evidence>
<dbReference type="PANTHER" id="PTHR43648">
    <property type="entry name" value="ELECTRON TRANSFER FLAVOPROTEIN BETA SUBUNIT LYSINE METHYLTRANSFERASE"/>
    <property type="match status" value="1"/>
</dbReference>
<evidence type="ECO:0000256" key="1">
    <source>
        <dbReference type="ARBA" id="ARBA00022603"/>
    </source>
</evidence>
<dbReference type="GO" id="GO:0032259">
    <property type="term" value="P:methylation"/>
    <property type="evidence" value="ECO:0007669"/>
    <property type="project" value="UniProtKB-KW"/>
</dbReference>
<proteinExistence type="predicted"/>
<dbReference type="InterPro" id="IPR029063">
    <property type="entry name" value="SAM-dependent_MTases_sf"/>
</dbReference>
<evidence type="ECO:0000313" key="4">
    <source>
        <dbReference type="Proteomes" id="UP000600449"/>
    </source>
</evidence>
<gene>
    <name evidence="3" type="ORF">GCM10011322_28300</name>
</gene>
<dbReference type="GO" id="GO:0016279">
    <property type="term" value="F:protein-lysine N-methyltransferase activity"/>
    <property type="evidence" value="ECO:0007669"/>
    <property type="project" value="TreeGrafter"/>
</dbReference>
<organism evidence="3 4">
    <name type="scientific">Salinarimonas ramus</name>
    <dbReference type="NCBI Taxonomy" id="690164"/>
    <lineage>
        <taxon>Bacteria</taxon>
        <taxon>Pseudomonadati</taxon>
        <taxon>Pseudomonadota</taxon>
        <taxon>Alphaproteobacteria</taxon>
        <taxon>Hyphomicrobiales</taxon>
        <taxon>Salinarimonadaceae</taxon>
        <taxon>Salinarimonas</taxon>
    </lineage>
</organism>
<keyword evidence="3" id="KW-0689">Ribosomal protein</keyword>
<protein>
    <submittedName>
        <fullName evidence="3">50S ribosomal protein L11 methyltransferase</fullName>
    </submittedName>
</protein>
<keyword evidence="3" id="KW-0687">Ribonucleoprotein</keyword>
<dbReference type="PANTHER" id="PTHR43648:SF1">
    <property type="entry name" value="ELECTRON TRANSFER FLAVOPROTEIN BETA SUBUNIT LYSINE METHYLTRANSFERASE"/>
    <property type="match status" value="1"/>
</dbReference>
<comment type="caution">
    <text evidence="3">The sequence shown here is derived from an EMBL/GenBank/DDBJ whole genome shotgun (WGS) entry which is preliminary data.</text>
</comment>
<reference evidence="3 4" key="1">
    <citation type="journal article" date="2014" name="Int. J. Syst. Evol. Microbiol.">
        <title>Complete genome sequence of Corynebacterium casei LMG S-19264T (=DSM 44701T), isolated from a smear-ripened cheese.</title>
        <authorList>
            <consortium name="US DOE Joint Genome Institute (JGI-PGF)"/>
            <person name="Walter F."/>
            <person name="Albersmeier A."/>
            <person name="Kalinowski J."/>
            <person name="Ruckert C."/>
        </authorList>
    </citation>
    <scope>NUCLEOTIDE SEQUENCE [LARGE SCALE GENOMIC DNA]</scope>
    <source>
        <strain evidence="3 4">CGMCC 1.9161</strain>
    </source>
</reference>
<dbReference type="Proteomes" id="UP000600449">
    <property type="component" value="Unassembled WGS sequence"/>
</dbReference>
<dbReference type="EMBL" id="BMMF01000008">
    <property type="protein sequence ID" value="GGK39492.1"/>
    <property type="molecule type" value="Genomic_DNA"/>
</dbReference>
<keyword evidence="4" id="KW-1185">Reference proteome</keyword>
<sequence>MSPTATITDPTRFIRANTRLLPVPHAPEIVLHLADEATELWQKTEEELGEIGLPPPFWAFAWAGGQALARYVLDRPEIVRGRRVLDFAAGSGLVGIAAAKAGAARVEAADIDAFACAAMPLNAQANGVVLVARRQDLVGTDEGWDVVLAGDICYERDLAASVVAWLRDLSARGATVLVGDPGRAYLPKADLVALATYEVPVTRALEDAEIKRSTVWRLA</sequence>
<dbReference type="SUPFAM" id="SSF53335">
    <property type="entry name" value="S-adenosyl-L-methionine-dependent methyltransferases"/>
    <property type="match status" value="1"/>
</dbReference>
<dbReference type="Pfam" id="PF06325">
    <property type="entry name" value="PrmA"/>
    <property type="match status" value="1"/>
</dbReference>
<dbReference type="RefSeq" id="WP_188913879.1">
    <property type="nucleotide sequence ID" value="NZ_BMMF01000008.1"/>
</dbReference>